<sequence length="50" mass="5712">MAEGIRTWSDDDGEWAACPYGDEEIATHDHRLSLRIMYGHMERVHPGVEA</sequence>
<proteinExistence type="predicted"/>
<dbReference type="RefSeq" id="WP_253656715.1">
    <property type="nucleotide sequence ID" value="NZ_BAAAOE010000001.1"/>
</dbReference>
<gene>
    <name evidence="1" type="ORF">LX12_004369</name>
</gene>
<dbReference type="Proteomes" id="UP001205740">
    <property type="component" value="Unassembled WGS sequence"/>
</dbReference>
<evidence type="ECO:0000313" key="1">
    <source>
        <dbReference type="EMBL" id="MCP2163154.1"/>
    </source>
</evidence>
<name>A0ABT1H7C8_9NOCA</name>
<reference evidence="1 2" key="1">
    <citation type="submission" date="2022-06" db="EMBL/GenBank/DDBJ databases">
        <title>Genomic Encyclopedia of Archaeal and Bacterial Type Strains, Phase II (KMG-II): from individual species to whole genera.</title>
        <authorList>
            <person name="Goeker M."/>
        </authorList>
    </citation>
    <scope>NUCLEOTIDE SEQUENCE [LARGE SCALE GENOMIC DNA]</scope>
    <source>
        <strain evidence="1 2">DSM 45037</strain>
    </source>
</reference>
<dbReference type="EMBL" id="JAMTCG010000030">
    <property type="protein sequence ID" value="MCP2163154.1"/>
    <property type="molecule type" value="Genomic_DNA"/>
</dbReference>
<keyword evidence="2" id="KW-1185">Reference proteome</keyword>
<protein>
    <submittedName>
        <fullName evidence="1">Uncharacterized protein</fullName>
    </submittedName>
</protein>
<organism evidence="1 2">
    <name type="scientific">Williamsia serinedens</name>
    <dbReference type="NCBI Taxonomy" id="391736"/>
    <lineage>
        <taxon>Bacteria</taxon>
        <taxon>Bacillati</taxon>
        <taxon>Actinomycetota</taxon>
        <taxon>Actinomycetes</taxon>
        <taxon>Mycobacteriales</taxon>
        <taxon>Nocardiaceae</taxon>
        <taxon>Williamsia</taxon>
    </lineage>
</organism>
<comment type="caution">
    <text evidence="1">The sequence shown here is derived from an EMBL/GenBank/DDBJ whole genome shotgun (WGS) entry which is preliminary data.</text>
</comment>
<accession>A0ABT1H7C8</accession>
<evidence type="ECO:0000313" key="2">
    <source>
        <dbReference type="Proteomes" id="UP001205740"/>
    </source>
</evidence>